<evidence type="ECO:0000256" key="1">
    <source>
        <dbReference type="ARBA" id="ARBA00022691"/>
    </source>
</evidence>
<dbReference type="GO" id="GO:0051536">
    <property type="term" value="F:iron-sulfur cluster binding"/>
    <property type="evidence" value="ECO:0007669"/>
    <property type="project" value="UniProtKB-KW"/>
</dbReference>
<dbReference type="Proteomes" id="UP000324585">
    <property type="component" value="Unassembled WGS sequence"/>
</dbReference>
<evidence type="ECO:0000256" key="3">
    <source>
        <dbReference type="ARBA" id="ARBA00023004"/>
    </source>
</evidence>
<keyword evidence="3" id="KW-0408">Iron</keyword>
<dbReference type="InterPro" id="IPR058240">
    <property type="entry name" value="rSAM_sf"/>
</dbReference>
<keyword evidence="2" id="KW-0479">Metal-binding</keyword>
<evidence type="ECO:0000259" key="5">
    <source>
        <dbReference type="Pfam" id="PF04055"/>
    </source>
</evidence>
<dbReference type="OrthoDB" id="198397at2759"/>
<dbReference type="AlphaFoldDB" id="A0A5J4Z6K4"/>
<comment type="caution">
    <text evidence="6">The sequence shown here is derived from an EMBL/GenBank/DDBJ whole genome shotgun (WGS) entry which is preliminary data.</text>
</comment>
<gene>
    <name evidence="6" type="ORF">FVE85_6433</name>
</gene>
<dbReference type="OMA" id="MIREDGH"/>
<name>A0A5J4Z6K4_PORPP</name>
<organism evidence="6 7">
    <name type="scientific">Porphyridium purpureum</name>
    <name type="common">Red alga</name>
    <name type="synonym">Porphyridium cruentum</name>
    <dbReference type="NCBI Taxonomy" id="35688"/>
    <lineage>
        <taxon>Eukaryota</taxon>
        <taxon>Rhodophyta</taxon>
        <taxon>Bangiophyceae</taxon>
        <taxon>Porphyridiales</taxon>
        <taxon>Porphyridiaceae</taxon>
        <taxon>Porphyridium</taxon>
    </lineage>
</organism>
<feature type="domain" description="Radical SAM core" evidence="5">
    <location>
        <begin position="85"/>
        <end position="196"/>
    </location>
</feature>
<dbReference type="CDD" id="cd01335">
    <property type="entry name" value="Radical_SAM"/>
    <property type="match status" value="1"/>
</dbReference>
<dbReference type="Pfam" id="PF04055">
    <property type="entry name" value="Radical_SAM"/>
    <property type="match status" value="1"/>
</dbReference>
<evidence type="ECO:0000313" key="7">
    <source>
        <dbReference type="Proteomes" id="UP000324585"/>
    </source>
</evidence>
<dbReference type="InterPro" id="IPR013785">
    <property type="entry name" value="Aldolase_TIM"/>
</dbReference>
<dbReference type="InterPro" id="IPR050377">
    <property type="entry name" value="Radical_SAM_PqqE_MftC-like"/>
</dbReference>
<keyword evidence="7" id="KW-1185">Reference proteome</keyword>
<dbReference type="Gene3D" id="3.20.20.70">
    <property type="entry name" value="Aldolase class I"/>
    <property type="match status" value="1"/>
</dbReference>
<reference evidence="7" key="1">
    <citation type="journal article" date="2019" name="Nat. Commun.">
        <title>Expansion of phycobilisome linker gene families in mesophilic red algae.</title>
        <authorList>
            <person name="Lee J."/>
            <person name="Kim D."/>
            <person name="Bhattacharya D."/>
            <person name="Yoon H.S."/>
        </authorList>
    </citation>
    <scope>NUCLEOTIDE SEQUENCE [LARGE SCALE GENOMIC DNA]</scope>
    <source>
        <strain evidence="7">CCMP 1328</strain>
    </source>
</reference>
<protein>
    <recommendedName>
        <fullName evidence="5">Radical SAM core domain-containing protein</fullName>
    </recommendedName>
</protein>
<dbReference type="GO" id="GO:0003824">
    <property type="term" value="F:catalytic activity"/>
    <property type="evidence" value="ECO:0007669"/>
    <property type="project" value="InterPro"/>
</dbReference>
<evidence type="ECO:0000256" key="2">
    <source>
        <dbReference type="ARBA" id="ARBA00022723"/>
    </source>
</evidence>
<dbReference type="SUPFAM" id="SSF102114">
    <property type="entry name" value="Radical SAM enzymes"/>
    <property type="match status" value="1"/>
</dbReference>
<evidence type="ECO:0000256" key="4">
    <source>
        <dbReference type="ARBA" id="ARBA00023014"/>
    </source>
</evidence>
<dbReference type="InterPro" id="IPR007197">
    <property type="entry name" value="rSAM"/>
</dbReference>
<dbReference type="PANTHER" id="PTHR11228:SF7">
    <property type="entry name" value="PQQA PEPTIDE CYCLASE"/>
    <property type="match status" value="1"/>
</dbReference>
<keyword evidence="4" id="KW-0411">Iron-sulfur</keyword>
<dbReference type="EMBL" id="VRMN01000001">
    <property type="protein sequence ID" value="KAA8498848.1"/>
    <property type="molecule type" value="Genomic_DNA"/>
</dbReference>
<dbReference type="PANTHER" id="PTHR11228">
    <property type="entry name" value="RADICAL SAM DOMAIN PROTEIN"/>
    <property type="match status" value="1"/>
</dbReference>
<proteinExistence type="predicted"/>
<sequence length="224" mass="24225">MAIRKGLTYTLFGNVYVALTNASNCGVTMLAANGPRFEFPPGTGFTPLSPLSYEPSGEEAAAAAIEACRALDAQEHEQMQTNKLTSSCRQVVFAGLGEPMMRLQAMCDAMRILRARTEHVHSLRLNTNGLIQDKQSAARQLAAAGLSNACVQIQSADPEQHRELTRPWDTTLGLKDAVEFAQRLQEHGVSVECSIIARPEVDIAAAEALAKSIGCSFKARPYFA</sequence>
<dbReference type="GO" id="GO:0046872">
    <property type="term" value="F:metal ion binding"/>
    <property type="evidence" value="ECO:0007669"/>
    <property type="project" value="UniProtKB-KW"/>
</dbReference>
<keyword evidence="1" id="KW-0949">S-adenosyl-L-methionine</keyword>
<evidence type="ECO:0000313" key="6">
    <source>
        <dbReference type="EMBL" id="KAA8498848.1"/>
    </source>
</evidence>
<accession>A0A5J4Z6K4</accession>